<proteinExistence type="predicted"/>
<dbReference type="CDD" id="cd14703">
    <property type="entry name" value="bZIP_plant_RF2"/>
    <property type="match status" value="1"/>
</dbReference>
<dbReference type="SUPFAM" id="SSF57959">
    <property type="entry name" value="Leucine zipper domain"/>
    <property type="match status" value="1"/>
</dbReference>
<name>A0A7C9DIG2_OPUST</name>
<dbReference type="GO" id="GO:0003677">
    <property type="term" value="F:DNA binding"/>
    <property type="evidence" value="ECO:0007669"/>
    <property type="project" value="UniProtKB-KW"/>
</dbReference>
<dbReference type="InterPro" id="IPR046347">
    <property type="entry name" value="bZIP_sf"/>
</dbReference>
<evidence type="ECO:0000256" key="4">
    <source>
        <dbReference type="ARBA" id="ARBA00023163"/>
    </source>
</evidence>
<evidence type="ECO:0000256" key="7">
    <source>
        <dbReference type="SAM" id="MobiDB-lite"/>
    </source>
</evidence>
<keyword evidence="4" id="KW-0804">Transcription</keyword>
<dbReference type="InterPro" id="IPR044759">
    <property type="entry name" value="bZIP_RF2"/>
</dbReference>
<feature type="coiled-coil region" evidence="6">
    <location>
        <begin position="179"/>
        <end position="248"/>
    </location>
</feature>
<sequence length="351" mass="38710">MDRDKPVGGLPPTGRFPLTSASSSSATTSFSYDLSRMPDNPPKNVGHRRAHSEILTLPDDITFDNDLGVVGGPIDGPSLSDETEEDLFSMYIDMDKVNPATSGAEPELGVRAGGRGRHQHSQSMDGSTTIQPEMLVSGSDDTSSADAKKSAANLAELALIDPKRAKRIWANRQSAARSKERKMRYIAELERKLQTLQTEATSLSAQLTLVQRDTNGLAAENSDLKIRLQTMEQQVHLQDALNDTLKEEIQHLKMLTGQPVSNGGPMMSFPASFGADQPFYPSSQAMNTLLTAQQFQQLQIHSQKQQHQFQRHQMHQLQLQQPQHLGEFKLRPSIPSPRDNVSDSRSSTAKD</sequence>
<dbReference type="Gene3D" id="1.20.5.170">
    <property type="match status" value="1"/>
</dbReference>
<accession>A0A7C9DIG2</accession>
<dbReference type="PANTHER" id="PTHR13690:SF124">
    <property type="entry name" value="TRANSCRIPTION FACTOR RF2A"/>
    <property type="match status" value="1"/>
</dbReference>
<keyword evidence="2" id="KW-0805">Transcription regulation</keyword>
<protein>
    <recommendedName>
        <fullName evidence="8">BZIP domain-containing protein</fullName>
    </recommendedName>
</protein>
<feature type="compositionally biased region" description="Low complexity" evidence="7">
    <location>
        <begin position="19"/>
        <end position="31"/>
    </location>
</feature>
<organism evidence="9">
    <name type="scientific">Opuntia streptacantha</name>
    <name type="common">Prickly pear cactus</name>
    <name type="synonym">Opuntia cardona</name>
    <dbReference type="NCBI Taxonomy" id="393608"/>
    <lineage>
        <taxon>Eukaryota</taxon>
        <taxon>Viridiplantae</taxon>
        <taxon>Streptophyta</taxon>
        <taxon>Embryophyta</taxon>
        <taxon>Tracheophyta</taxon>
        <taxon>Spermatophyta</taxon>
        <taxon>Magnoliopsida</taxon>
        <taxon>eudicotyledons</taxon>
        <taxon>Gunneridae</taxon>
        <taxon>Pentapetalae</taxon>
        <taxon>Caryophyllales</taxon>
        <taxon>Cactineae</taxon>
        <taxon>Cactaceae</taxon>
        <taxon>Opuntioideae</taxon>
        <taxon>Opuntia</taxon>
    </lineage>
</organism>
<keyword evidence="6" id="KW-0175">Coiled coil</keyword>
<evidence type="ECO:0000259" key="8">
    <source>
        <dbReference type="PROSITE" id="PS50217"/>
    </source>
</evidence>
<comment type="subcellular location">
    <subcellularLocation>
        <location evidence="1">Nucleus</location>
    </subcellularLocation>
</comment>
<evidence type="ECO:0000256" key="6">
    <source>
        <dbReference type="SAM" id="Coils"/>
    </source>
</evidence>
<reference evidence="9" key="1">
    <citation type="journal article" date="2013" name="J. Plant Res.">
        <title>Effect of fungi and light on seed germination of three Opuntia species from semiarid lands of central Mexico.</title>
        <authorList>
            <person name="Delgado-Sanchez P."/>
            <person name="Jimenez-Bremont J.F."/>
            <person name="Guerrero-Gonzalez Mde L."/>
            <person name="Flores J."/>
        </authorList>
    </citation>
    <scope>NUCLEOTIDE SEQUENCE</scope>
    <source>
        <tissue evidence="9">Cladode</tissue>
    </source>
</reference>
<dbReference type="PROSITE" id="PS50217">
    <property type="entry name" value="BZIP"/>
    <property type="match status" value="1"/>
</dbReference>
<dbReference type="EMBL" id="GISG01135627">
    <property type="protein sequence ID" value="MBA4643901.1"/>
    <property type="molecule type" value="Transcribed_RNA"/>
</dbReference>
<keyword evidence="5" id="KW-0539">Nucleus</keyword>
<dbReference type="GO" id="GO:0003700">
    <property type="term" value="F:DNA-binding transcription factor activity"/>
    <property type="evidence" value="ECO:0007669"/>
    <property type="project" value="InterPro"/>
</dbReference>
<dbReference type="Pfam" id="PF00170">
    <property type="entry name" value="bZIP_1"/>
    <property type="match status" value="1"/>
</dbReference>
<feature type="region of interest" description="Disordered" evidence="7">
    <location>
        <begin position="1"/>
        <end position="49"/>
    </location>
</feature>
<reference evidence="9" key="2">
    <citation type="submission" date="2020-07" db="EMBL/GenBank/DDBJ databases">
        <authorList>
            <person name="Vera ALvarez R."/>
            <person name="Arias-Moreno D.M."/>
            <person name="Jimenez-Jacinto V."/>
            <person name="Jimenez-Bremont J.F."/>
            <person name="Swaminathan K."/>
            <person name="Moose S.P."/>
            <person name="Guerrero-Gonzalez M.L."/>
            <person name="Marino-Ramirez L."/>
            <person name="Landsman D."/>
            <person name="Rodriguez-Kessler M."/>
            <person name="Delgado-Sanchez P."/>
        </authorList>
    </citation>
    <scope>NUCLEOTIDE SEQUENCE</scope>
    <source>
        <tissue evidence="9">Cladode</tissue>
    </source>
</reference>
<dbReference type="PANTHER" id="PTHR13690">
    <property type="entry name" value="TRANSCRIPTION FACTOR POSF21-RELATED"/>
    <property type="match status" value="1"/>
</dbReference>
<dbReference type="GO" id="GO:0005634">
    <property type="term" value="C:nucleus"/>
    <property type="evidence" value="ECO:0007669"/>
    <property type="project" value="UniProtKB-SubCell"/>
</dbReference>
<evidence type="ECO:0000313" key="9">
    <source>
        <dbReference type="EMBL" id="MBA4643901.1"/>
    </source>
</evidence>
<feature type="compositionally biased region" description="Polar residues" evidence="7">
    <location>
        <begin position="121"/>
        <end position="131"/>
    </location>
</feature>
<feature type="region of interest" description="Disordered" evidence="7">
    <location>
        <begin position="111"/>
        <end position="147"/>
    </location>
</feature>
<feature type="domain" description="BZIP" evidence="8">
    <location>
        <begin position="161"/>
        <end position="224"/>
    </location>
</feature>
<feature type="compositionally biased region" description="Low complexity" evidence="7">
    <location>
        <begin position="315"/>
        <end position="325"/>
    </location>
</feature>
<feature type="region of interest" description="Disordered" evidence="7">
    <location>
        <begin position="303"/>
        <end position="351"/>
    </location>
</feature>
<dbReference type="FunFam" id="1.20.5.170:FF:000009">
    <property type="entry name" value="probable transcription factor PosF21"/>
    <property type="match status" value="1"/>
</dbReference>
<dbReference type="AlphaFoldDB" id="A0A7C9DIG2"/>
<keyword evidence="3" id="KW-0238">DNA-binding</keyword>
<evidence type="ECO:0000256" key="1">
    <source>
        <dbReference type="ARBA" id="ARBA00004123"/>
    </source>
</evidence>
<dbReference type="InterPro" id="IPR004827">
    <property type="entry name" value="bZIP"/>
</dbReference>
<evidence type="ECO:0000256" key="2">
    <source>
        <dbReference type="ARBA" id="ARBA00023015"/>
    </source>
</evidence>
<evidence type="ECO:0000256" key="3">
    <source>
        <dbReference type="ARBA" id="ARBA00023125"/>
    </source>
</evidence>
<evidence type="ECO:0000256" key="5">
    <source>
        <dbReference type="ARBA" id="ARBA00023242"/>
    </source>
</evidence>
<dbReference type="SMART" id="SM00338">
    <property type="entry name" value="BRLZ"/>
    <property type="match status" value="1"/>
</dbReference>